<keyword evidence="1" id="KW-0732">Signal</keyword>
<evidence type="ECO:0000256" key="1">
    <source>
        <dbReference type="SAM" id="SignalP"/>
    </source>
</evidence>
<dbReference type="Proteomes" id="UP001302602">
    <property type="component" value="Unassembled WGS sequence"/>
</dbReference>
<dbReference type="GeneID" id="87834002"/>
<feature type="signal peptide" evidence="1">
    <location>
        <begin position="1"/>
        <end position="17"/>
    </location>
</feature>
<comment type="caution">
    <text evidence="2">The sequence shown here is derived from an EMBL/GenBank/DDBJ whole genome shotgun (WGS) entry which is preliminary data.</text>
</comment>
<feature type="chain" id="PRO_5042879164" evidence="1">
    <location>
        <begin position="18"/>
        <end position="123"/>
    </location>
</feature>
<proteinExistence type="predicted"/>
<gene>
    <name evidence="2" type="ORF">N657DRAFT_693709</name>
</gene>
<dbReference type="EMBL" id="MU853248">
    <property type="protein sequence ID" value="KAK4119490.1"/>
    <property type="molecule type" value="Genomic_DNA"/>
</dbReference>
<evidence type="ECO:0000313" key="2">
    <source>
        <dbReference type="EMBL" id="KAK4119490.1"/>
    </source>
</evidence>
<organism evidence="2 3">
    <name type="scientific">Parathielavia appendiculata</name>
    <dbReference type="NCBI Taxonomy" id="2587402"/>
    <lineage>
        <taxon>Eukaryota</taxon>
        <taxon>Fungi</taxon>
        <taxon>Dikarya</taxon>
        <taxon>Ascomycota</taxon>
        <taxon>Pezizomycotina</taxon>
        <taxon>Sordariomycetes</taxon>
        <taxon>Sordariomycetidae</taxon>
        <taxon>Sordariales</taxon>
        <taxon>Chaetomiaceae</taxon>
        <taxon>Parathielavia</taxon>
    </lineage>
</organism>
<sequence>MRASNILTIIFPLMAHAALNGRCTGSAADGVWGESGICIRTSTCRSYGGISKQGACPYDADDVRCCVIGRGGNAANDPCGPVSWCDWTSAGNACQSVGGIFDPGHCPGGSNFQCCRNYPGKKE</sequence>
<keyword evidence="3" id="KW-1185">Reference proteome</keyword>
<accession>A0AAN6TRP9</accession>
<protein>
    <submittedName>
        <fullName evidence="2">Uncharacterized protein</fullName>
    </submittedName>
</protein>
<name>A0AAN6TRP9_9PEZI</name>
<reference evidence="2" key="2">
    <citation type="submission" date="2023-05" db="EMBL/GenBank/DDBJ databases">
        <authorList>
            <consortium name="Lawrence Berkeley National Laboratory"/>
            <person name="Steindorff A."/>
            <person name="Hensen N."/>
            <person name="Bonometti L."/>
            <person name="Westerberg I."/>
            <person name="Brannstrom I.O."/>
            <person name="Guillou S."/>
            <person name="Cros-Aarteil S."/>
            <person name="Calhoun S."/>
            <person name="Haridas S."/>
            <person name="Kuo A."/>
            <person name="Mondo S."/>
            <person name="Pangilinan J."/>
            <person name="Riley R."/>
            <person name="Labutti K."/>
            <person name="Andreopoulos B."/>
            <person name="Lipzen A."/>
            <person name="Chen C."/>
            <person name="Yanf M."/>
            <person name="Daum C."/>
            <person name="Ng V."/>
            <person name="Clum A."/>
            <person name="Ohm R."/>
            <person name="Martin F."/>
            <person name="Silar P."/>
            <person name="Natvig D."/>
            <person name="Lalanne C."/>
            <person name="Gautier V."/>
            <person name="Ament-Velasquez S.L."/>
            <person name="Kruys A."/>
            <person name="Hutchinson M.I."/>
            <person name="Powell A.J."/>
            <person name="Barry K."/>
            <person name="Miller A.N."/>
            <person name="Grigoriev I.V."/>
            <person name="Debuchy R."/>
            <person name="Gladieux P."/>
            <person name="Thoren M.H."/>
            <person name="Johannesson H."/>
        </authorList>
    </citation>
    <scope>NUCLEOTIDE SEQUENCE</scope>
    <source>
        <strain evidence="2">CBS 731.68</strain>
    </source>
</reference>
<dbReference type="AlphaFoldDB" id="A0AAN6TRP9"/>
<dbReference type="RefSeq" id="XP_062643263.1">
    <property type="nucleotide sequence ID" value="XM_062797235.1"/>
</dbReference>
<reference evidence="2" key="1">
    <citation type="journal article" date="2023" name="Mol. Phylogenet. Evol.">
        <title>Genome-scale phylogeny and comparative genomics of the fungal order Sordariales.</title>
        <authorList>
            <person name="Hensen N."/>
            <person name="Bonometti L."/>
            <person name="Westerberg I."/>
            <person name="Brannstrom I.O."/>
            <person name="Guillou S."/>
            <person name="Cros-Aarteil S."/>
            <person name="Calhoun S."/>
            <person name="Haridas S."/>
            <person name="Kuo A."/>
            <person name="Mondo S."/>
            <person name="Pangilinan J."/>
            <person name="Riley R."/>
            <person name="LaButti K."/>
            <person name="Andreopoulos B."/>
            <person name="Lipzen A."/>
            <person name="Chen C."/>
            <person name="Yan M."/>
            <person name="Daum C."/>
            <person name="Ng V."/>
            <person name="Clum A."/>
            <person name="Steindorff A."/>
            <person name="Ohm R.A."/>
            <person name="Martin F."/>
            <person name="Silar P."/>
            <person name="Natvig D.O."/>
            <person name="Lalanne C."/>
            <person name="Gautier V."/>
            <person name="Ament-Velasquez S.L."/>
            <person name="Kruys A."/>
            <person name="Hutchinson M.I."/>
            <person name="Powell A.J."/>
            <person name="Barry K."/>
            <person name="Miller A.N."/>
            <person name="Grigoriev I.V."/>
            <person name="Debuchy R."/>
            <person name="Gladieux P."/>
            <person name="Hiltunen Thoren M."/>
            <person name="Johannesson H."/>
        </authorList>
    </citation>
    <scope>NUCLEOTIDE SEQUENCE</scope>
    <source>
        <strain evidence="2">CBS 731.68</strain>
    </source>
</reference>
<evidence type="ECO:0000313" key="3">
    <source>
        <dbReference type="Proteomes" id="UP001302602"/>
    </source>
</evidence>